<dbReference type="EMBL" id="UINC01223648">
    <property type="protein sequence ID" value="SVE52936.1"/>
    <property type="molecule type" value="Genomic_DNA"/>
</dbReference>
<dbReference type="InterPro" id="IPR029063">
    <property type="entry name" value="SAM-dependent_MTases_sf"/>
</dbReference>
<dbReference type="NCBIfam" id="NF001453">
    <property type="entry name" value="PRK00312.1"/>
    <property type="match status" value="1"/>
</dbReference>
<accession>A0A383E7X5</accession>
<keyword evidence="6" id="KW-0808">Transferase</keyword>
<dbReference type="NCBIfam" id="TIGR00080">
    <property type="entry name" value="pimt"/>
    <property type="match status" value="1"/>
</dbReference>
<organism evidence="8">
    <name type="scientific">marine metagenome</name>
    <dbReference type="NCBI Taxonomy" id="408172"/>
    <lineage>
        <taxon>unclassified sequences</taxon>
        <taxon>metagenomes</taxon>
        <taxon>ecological metagenomes</taxon>
    </lineage>
</organism>
<feature type="non-terminal residue" evidence="8">
    <location>
        <position position="1"/>
    </location>
</feature>
<dbReference type="Pfam" id="PF01135">
    <property type="entry name" value="PCMT"/>
    <property type="match status" value="1"/>
</dbReference>
<evidence type="ECO:0000256" key="1">
    <source>
        <dbReference type="ARBA" id="ARBA00004496"/>
    </source>
</evidence>
<evidence type="ECO:0000256" key="5">
    <source>
        <dbReference type="ARBA" id="ARBA00022603"/>
    </source>
</evidence>
<keyword evidence="7" id="KW-0949">S-adenosyl-L-methionine</keyword>
<evidence type="ECO:0000256" key="6">
    <source>
        <dbReference type="ARBA" id="ARBA00022679"/>
    </source>
</evidence>
<comment type="similarity">
    <text evidence="2">Belongs to the methyltransferase superfamily. L-isoaspartyl/D-aspartyl protein methyltransferase family.</text>
</comment>
<dbReference type="PROSITE" id="PS01279">
    <property type="entry name" value="PCMT"/>
    <property type="match status" value="1"/>
</dbReference>
<dbReference type="SUPFAM" id="SSF53335">
    <property type="entry name" value="S-adenosyl-L-methionine-dependent methyltransferases"/>
    <property type="match status" value="1"/>
</dbReference>
<gene>
    <name evidence="8" type="ORF">METZ01_LOCUS505790</name>
</gene>
<dbReference type="PANTHER" id="PTHR11579:SF0">
    <property type="entry name" value="PROTEIN-L-ISOASPARTATE(D-ASPARTATE) O-METHYLTRANSFERASE"/>
    <property type="match status" value="1"/>
</dbReference>
<dbReference type="PANTHER" id="PTHR11579">
    <property type="entry name" value="PROTEIN-L-ISOASPARTATE O-METHYLTRANSFERASE"/>
    <property type="match status" value="1"/>
</dbReference>
<evidence type="ECO:0000256" key="2">
    <source>
        <dbReference type="ARBA" id="ARBA00005369"/>
    </source>
</evidence>
<keyword evidence="4" id="KW-0963">Cytoplasm</keyword>
<evidence type="ECO:0000256" key="4">
    <source>
        <dbReference type="ARBA" id="ARBA00022490"/>
    </source>
</evidence>
<sequence length="180" mass="19210">KINRALFVPPEEKRRAFSDHALPIGHGQTISQPYIVAAMTNALQLKATDRVLEIGTGSGYQTAVLAEIACEIWTIEIVQSLGQKASDLLAGLGYTNLHCRIGDGGGGWPEEAPFDKIIVTAAPKQIPDALLNQLVPDGLLVIPVGSDNQELLRLRHGAGGLKKEHLFGVRFVPMTGLASG</sequence>
<dbReference type="InterPro" id="IPR000682">
    <property type="entry name" value="PCMT"/>
</dbReference>
<name>A0A383E7X5_9ZZZZ</name>
<dbReference type="GO" id="GO:0005737">
    <property type="term" value="C:cytoplasm"/>
    <property type="evidence" value="ECO:0007669"/>
    <property type="project" value="UniProtKB-SubCell"/>
</dbReference>
<keyword evidence="5" id="KW-0489">Methyltransferase</keyword>
<proteinExistence type="inferred from homology"/>
<dbReference type="GO" id="GO:0004719">
    <property type="term" value="F:protein-L-isoaspartate (D-aspartate) O-methyltransferase activity"/>
    <property type="evidence" value="ECO:0007669"/>
    <property type="project" value="UniProtKB-EC"/>
</dbReference>
<dbReference type="AlphaFoldDB" id="A0A383E7X5"/>
<dbReference type="CDD" id="cd02440">
    <property type="entry name" value="AdoMet_MTases"/>
    <property type="match status" value="1"/>
</dbReference>
<reference evidence="8" key="1">
    <citation type="submission" date="2018-05" db="EMBL/GenBank/DDBJ databases">
        <authorList>
            <person name="Lanie J.A."/>
            <person name="Ng W.-L."/>
            <person name="Kazmierczak K.M."/>
            <person name="Andrzejewski T.M."/>
            <person name="Davidsen T.M."/>
            <person name="Wayne K.J."/>
            <person name="Tettelin H."/>
            <person name="Glass J.I."/>
            <person name="Rusch D."/>
            <person name="Podicherti R."/>
            <person name="Tsui H.-C.T."/>
            <person name="Winkler M.E."/>
        </authorList>
    </citation>
    <scope>NUCLEOTIDE SEQUENCE</scope>
</reference>
<dbReference type="EC" id="2.1.1.77" evidence="3"/>
<evidence type="ECO:0000256" key="3">
    <source>
        <dbReference type="ARBA" id="ARBA00011890"/>
    </source>
</evidence>
<evidence type="ECO:0000313" key="8">
    <source>
        <dbReference type="EMBL" id="SVE52936.1"/>
    </source>
</evidence>
<protein>
    <recommendedName>
        <fullName evidence="3">protein-L-isoaspartate(D-aspartate) O-methyltransferase</fullName>
        <ecNumber evidence="3">2.1.1.77</ecNumber>
    </recommendedName>
</protein>
<comment type="subcellular location">
    <subcellularLocation>
        <location evidence="1">Cytoplasm</location>
    </subcellularLocation>
</comment>
<dbReference type="FunFam" id="3.40.50.150:FF:000010">
    <property type="entry name" value="Protein-L-isoaspartate O-methyltransferase"/>
    <property type="match status" value="1"/>
</dbReference>
<dbReference type="Gene3D" id="3.40.50.150">
    <property type="entry name" value="Vaccinia Virus protein VP39"/>
    <property type="match status" value="1"/>
</dbReference>
<dbReference type="GO" id="GO:0032259">
    <property type="term" value="P:methylation"/>
    <property type="evidence" value="ECO:0007669"/>
    <property type="project" value="UniProtKB-KW"/>
</dbReference>
<evidence type="ECO:0000256" key="7">
    <source>
        <dbReference type="ARBA" id="ARBA00022691"/>
    </source>
</evidence>